<protein>
    <submittedName>
        <fullName evidence="2">Uncharacterized protein</fullName>
    </submittedName>
</protein>
<evidence type="ECO:0000256" key="1">
    <source>
        <dbReference type="SAM" id="MobiDB-lite"/>
    </source>
</evidence>
<organism evidence="2 3">
    <name type="scientific">Lutibaculum baratangense AMV1</name>
    <dbReference type="NCBI Taxonomy" id="631454"/>
    <lineage>
        <taxon>Bacteria</taxon>
        <taxon>Pseudomonadati</taxon>
        <taxon>Pseudomonadota</taxon>
        <taxon>Alphaproteobacteria</taxon>
        <taxon>Hyphomicrobiales</taxon>
        <taxon>Tepidamorphaceae</taxon>
        <taxon>Lutibaculum</taxon>
    </lineage>
</organism>
<reference evidence="2 3" key="1">
    <citation type="journal article" date="2014" name="Genome Announc.">
        <title>Draft Genome Sequence of Lutibaculum baratangense Strain AMV1T, Isolated from a Mud Volcano in Andamans, India.</title>
        <authorList>
            <person name="Singh A."/>
            <person name="Sreenivas A."/>
            <person name="Sathyanarayana Reddy G."/>
            <person name="Pinnaka A.K."/>
            <person name="Shivaji S."/>
        </authorList>
    </citation>
    <scope>NUCLEOTIDE SEQUENCE [LARGE SCALE GENOMIC DNA]</scope>
    <source>
        <strain evidence="2 3">AMV1</strain>
    </source>
</reference>
<dbReference type="PANTHER" id="PTHR36848">
    <property type="entry name" value="DNA-BINDING PROTEIN (PUTATIVE SECRETED PROTEIN)-RELATED"/>
    <property type="match status" value="1"/>
</dbReference>
<gene>
    <name evidence="2" type="ORF">N177_0438</name>
</gene>
<accession>V4R4Y6</accession>
<dbReference type="EMBL" id="AWXZ01000012">
    <property type="protein sequence ID" value="ESR27012.1"/>
    <property type="molecule type" value="Genomic_DNA"/>
</dbReference>
<feature type="region of interest" description="Disordered" evidence="1">
    <location>
        <begin position="868"/>
        <end position="897"/>
    </location>
</feature>
<sequence length="897" mass="99032">MPQTDKTFRYPPTEFRPAAFWFWNRIPEAAEIRRGIADMKAKGFSTFMIQARLSLPLSDYLSPEWIEACRIAFTEAKALGMQAVIYDEYNWMSGHGGGHTVAGADHLRERHLFWTKGRVAEAGPDGRLELTVSEIRSPFLEFLGPAGLAWCYEGGKPLWDEWRIVASIGRGGGARETPELREVPAEIVSAKPDGCRIAVDTTGLPDGPLTVFASARCRSSRPINYLLPEAAERFAELVYAPLAEAAEAAGEDVARAFFFDHPYAGFYRWAEHEGALGNSLLWSGELEAETETVDLMALVGEIGPETATRRHGFFARYSARLHEAFFGTLRRWCDRRGFELAGHELLTHVGKWGLREGLSGIDPRVMPGVDYFGVDTFRTTTAVDAADYVPQLAARLGDSVARASGRSRCIVEQYATGREVGRAGLAGQWDLTLERLRAQAIRHTLMGARQFLFHAVYLDDGTAYHEDGRPNLRYDFPPGINFEPWWEDCPEVFEEIARLSAFLEEGEPLRRVALLYPLAALWQDGGDAPCARQFGWWAKALAEAGIGYDVVDERSLATGMVEDGHLVTRAGRYHTLVLPDAHVIGQDGAVSRLRALLDGGGRLVASGRLPRPLHPTADDAGEREALAPQPSLDHLPEPDEAAVAAAVATIEPPRPWPRISGGPSWNWVSRHGDAWRIVVFNDGDAPRALELLLDEPDVEAARWDPVSGRAAPFALPAARQIVLPAQALLCLEVRAAEGPRAAPAAAGHIGPPPLPVPIVLGDRWEFHTKVPGAEFQPVRVTEGWERQGWPAFSGTGIYRRRVRLPPLPAGLAWHLVLPRVRETVECLVDGRSLGRRLHGERRFRLDAEGEVEIELRIRNTAANRYYAGTPHELGGPTPSGLLESPRLEAGPEDREER</sequence>
<dbReference type="eggNOG" id="COG3250">
    <property type="taxonomic scope" value="Bacteria"/>
</dbReference>
<dbReference type="InterPro" id="IPR053161">
    <property type="entry name" value="Ulvan_degrading_GH"/>
</dbReference>
<comment type="caution">
    <text evidence="2">The sequence shown here is derived from an EMBL/GenBank/DDBJ whole genome shotgun (WGS) entry which is preliminary data.</text>
</comment>
<dbReference type="Gene3D" id="2.60.120.260">
    <property type="entry name" value="Galactose-binding domain-like"/>
    <property type="match status" value="1"/>
</dbReference>
<proteinExistence type="predicted"/>
<feature type="compositionally biased region" description="Basic and acidic residues" evidence="1">
    <location>
        <begin position="885"/>
        <end position="897"/>
    </location>
</feature>
<dbReference type="RefSeq" id="WP_023430589.1">
    <property type="nucleotide sequence ID" value="NZ_AWXZ01000012.1"/>
</dbReference>
<keyword evidence="3" id="KW-1185">Reference proteome</keyword>
<dbReference type="OrthoDB" id="9761519at2"/>
<evidence type="ECO:0000313" key="3">
    <source>
        <dbReference type="Proteomes" id="UP000017819"/>
    </source>
</evidence>
<dbReference type="PATRIC" id="fig|631454.5.peg.430"/>
<dbReference type="STRING" id="631454.N177_0438"/>
<dbReference type="PANTHER" id="PTHR36848:SF2">
    <property type="entry name" value="SECRETED PROTEIN"/>
    <property type="match status" value="1"/>
</dbReference>
<name>V4R4Y6_9HYPH</name>
<evidence type="ECO:0000313" key="2">
    <source>
        <dbReference type="EMBL" id="ESR27012.1"/>
    </source>
</evidence>
<dbReference type="InterPro" id="IPR008979">
    <property type="entry name" value="Galactose-bd-like_sf"/>
</dbReference>
<dbReference type="AlphaFoldDB" id="V4R4Y6"/>
<dbReference type="SUPFAM" id="SSF49785">
    <property type="entry name" value="Galactose-binding domain-like"/>
    <property type="match status" value="1"/>
</dbReference>
<dbReference type="InterPro" id="IPR029062">
    <property type="entry name" value="Class_I_gatase-like"/>
</dbReference>
<dbReference type="Proteomes" id="UP000017819">
    <property type="component" value="Unassembled WGS sequence"/>
</dbReference>
<dbReference type="Gene3D" id="3.40.50.880">
    <property type="match status" value="1"/>
</dbReference>